<comment type="caution">
    <text evidence="2">The sequence shown here is derived from an EMBL/GenBank/DDBJ whole genome shotgun (WGS) entry which is preliminary data.</text>
</comment>
<feature type="region of interest" description="Disordered" evidence="1">
    <location>
        <begin position="171"/>
        <end position="232"/>
    </location>
</feature>
<evidence type="ECO:0000313" key="2">
    <source>
        <dbReference type="EMBL" id="KAI3402981.2"/>
    </source>
</evidence>
<accession>A0AAI9SU91</accession>
<evidence type="ECO:0000256" key="1">
    <source>
        <dbReference type="SAM" id="MobiDB-lite"/>
    </source>
</evidence>
<dbReference type="RefSeq" id="XP_049178728.1">
    <property type="nucleotide sequence ID" value="XM_049325652.1"/>
</dbReference>
<feature type="compositionally biased region" description="Acidic residues" evidence="1">
    <location>
        <begin position="178"/>
        <end position="190"/>
    </location>
</feature>
<dbReference type="AlphaFoldDB" id="A0AAI9SU91"/>
<protein>
    <submittedName>
        <fullName evidence="2">Uncharacterized protein</fullName>
    </submittedName>
</protein>
<reference evidence="2" key="1">
    <citation type="journal article" date="2022" name="DNA Res.">
        <title>Genome analysis of five recently described species of the CUG-Ser clade uncovers Candida theae as a new hybrid lineage with pathogenic potential in the Candida parapsilosis species complex.</title>
        <authorList>
            <person name="Mixao V."/>
            <person name="Del Olmo V."/>
            <person name="Hegedusova E."/>
            <person name="Saus E."/>
            <person name="Pryszcz L."/>
            <person name="Cillingova A."/>
            <person name="Nosek J."/>
            <person name="Gabaldon T."/>
        </authorList>
    </citation>
    <scope>NUCLEOTIDE SEQUENCE</scope>
    <source>
        <strain evidence="2">CBS 10844</strain>
    </source>
</reference>
<dbReference type="Proteomes" id="UP001202479">
    <property type="component" value="Unassembled WGS sequence"/>
</dbReference>
<dbReference type="GeneID" id="73381849"/>
<proteinExistence type="predicted"/>
<gene>
    <name evidence="2" type="ORF">KGF56_004234</name>
</gene>
<sequence length="232" mass="25722">MRHKFRYNIVLNDLLPHNNTNINKLNKLKGNYGEVPSLYPISAFVIVSPSPCGLENQPQFGPPSVIPNLFSPPPSSISIPPSQLNNFPHQPSQLNNFPHQPSQLNNFPLQPSQLNNFPLQPSQLNDFPLQPRVIPIIEINPGRSIPHGGLPIESLYQQYYSQLGFQSPISPLRSSDENVIDDNGIDDNGIDDNIMKEDYSSSISEHSIQSSPNASSSSSDIIIKIHPTNQSD</sequence>
<evidence type="ECO:0000313" key="3">
    <source>
        <dbReference type="Proteomes" id="UP001202479"/>
    </source>
</evidence>
<name>A0AAI9SU91_9ASCO</name>
<keyword evidence="3" id="KW-1185">Reference proteome</keyword>
<dbReference type="EMBL" id="JAHUZD010000139">
    <property type="protein sequence ID" value="KAI3402981.2"/>
    <property type="molecule type" value="Genomic_DNA"/>
</dbReference>
<feature type="compositionally biased region" description="Low complexity" evidence="1">
    <location>
        <begin position="200"/>
        <end position="225"/>
    </location>
</feature>
<organism evidence="2 3">
    <name type="scientific">Candida oxycetoniae</name>
    <dbReference type="NCBI Taxonomy" id="497107"/>
    <lineage>
        <taxon>Eukaryota</taxon>
        <taxon>Fungi</taxon>
        <taxon>Dikarya</taxon>
        <taxon>Ascomycota</taxon>
        <taxon>Saccharomycotina</taxon>
        <taxon>Pichiomycetes</taxon>
        <taxon>Debaryomycetaceae</taxon>
        <taxon>Candida/Lodderomyces clade</taxon>
        <taxon>Candida</taxon>
    </lineage>
</organism>